<keyword evidence="2" id="KW-0808">Transferase</keyword>
<dbReference type="GO" id="GO:0032259">
    <property type="term" value="P:methylation"/>
    <property type="evidence" value="ECO:0007669"/>
    <property type="project" value="UniProtKB-KW"/>
</dbReference>
<dbReference type="InterPro" id="IPR008715">
    <property type="entry name" value="SAM-MeTfrase_NodS-like"/>
</dbReference>
<evidence type="ECO:0000313" key="3">
    <source>
        <dbReference type="Proteomes" id="UP000193495"/>
    </source>
</evidence>
<accession>A0A1X6YLK7</accession>
<dbReference type="SUPFAM" id="SSF53335">
    <property type="entry name" value="S-adenosyl-L-methionine-dependent methyltransferases"/>
    <property type="match status" value="1"/>
</dbReference>
<dbReference type="InterPro" id="IPR029063">
    <property type="entry name" value="SAM-dependent_MTases_sf"/>
</dbReference>
<dbReference type="RefSeq" id="WP_085895148.1">
    <property type="nucleotide sequence ID" value="NZ_FWFY01000002.1"/>
</dbReference>
<dbReference type="AlphaFoldDB" id="A0A1X6YLK7"/>
<keyword evidence="4" id="KW-1185">Reference proteome</keyword>
<organism evidence="2 3">
    <name type="scientific">Limimaricola soesokkakensis</name>
    <dbReference type="NCBI Taxonomy" id="1343159"/>
    <lineage>
        <taxon>Bacteria</taxon>
        <taxon>Pseudomonadati</taxon>
        <taxon>Pseudomonadota</taxon>
        <taxon>Alphaproteobacteria</taxon>
        <taxon>Rhodobacterales</taxon>
        <taxon>Paracoccaceae</taxon>
        <taxon>Limimaricola</taxon>
    </lineage>
</organism>
<dbReference type="GO" id="GO:0030798">
    <property type="term" value="F:trans-aconitate 2-methyltransferase activity"/>
    <property type="evidence" value="ECO:0007669"/>
    <property type="project" value="UniProtKB-EC"/>
</dbReference>
<reference evidence="1 4" key="2">
    <citation type="submission" date="2018-03" db="EMBL/GenBank/DDBJ databases">
        <title>Genomic Encyclopedia of Archaeal and Bacterial Type Strains, Phase II (KMG-II): from individual species to whole genera.</title>
        <authorList>
            <person name="Goeker M."/>
        </authorList>
    </citation>
    <scope>NUCLEOTIDE SEQUENCE [LARGE SCALE GENOMIC DNA]</scope>
    <source>
        <strain evidence="1 4">DSM 29956</strain>
    </source>
</reference>
<proteinExistence type="predicted"/>
<evidence type="ECO:0000313" key="4">
    <source>
        <dbReference type="Proteomes" id="UP000240624"/>
    </source>
</evidence>
<sequence>MTAVSCDQLERIYAVGDDPWSFRTSAYEQSKFRATCAALPRRTYRSVLELGCGNGELARHVAPRCAAYTGVDAVQTALDAARRAIPEGRFHRLFLPAPLPEGDHDLLLLSEVLYFLDPRGLAALAQQIDRRWPAADLVCVTWLGPSGNALQGAEALEIFRASSRRALRCAMSTDLYRIDVAEGGR</sequence>
<dbReference type="Gene3D" id="3.40.50.150">
    <property type="entry name" value="Vaccinia Virus protein VP39"/>
    <property type="match status" value="1"/>
</dbReference>
<dbReference type="EC" id="2.1.1.144" evidence="2"/>
<dbReference type="Pfam" id="PF05401">
    <property type="entry name" value="NodS"/>
    <property type="match status" value="1"/>
</dbReference>
<name>A0A1X6YLK7_9RHOB</name>
<gene>
    <name evidence="2" type="primary">tam</name>
    <name evidence="1" type="ORF">CLV79_101289</name>
    <name evidence="2" type="ORF">LOS8367_00797</name>
</gene>
<dbReference type="GO" id="GO:0009312">
    <property type="term" value="P:oligosaccharide biosynthetic process"/>
    <property type="evidence" value="ECO:0007669"/>
    <property type="project" value="InterPro"/>
</dbReference>
<evidence type="ECO:0000313" key="2">
    <source>
        <dbReference type="EMBL" id="SLN25042.1"/>
    </source>
</evidence>
<dbReference type="CDD" id="cd02440">
    <property type="entry name" value="AdoMet_MTases"/>
    <property type="match status" value="1"/>
</dbReference>
<dbReference type="EMBL" id="PYGB01000001">
    <property type="protein sequence ID" value="PSK88452.1"/>
    <property type="molecule type" value="Genomic_DNA"/>
</dbReference>
<dbReference type="OrthoDB" id="116799at2"/>
<reference evidence="2 3" key="1">
    <citation type="submission" date="2017-03" db="EMBL/GenBank/DDBJ databases">
        <authorList>
            <person name="Afonso C.L."/>
            <person name="Miller P.J."/>
            <person name="Scott M.A."/>
            <person name="Spackman E."/>
            <person name="Goraichik I."/>
            <person name="Dimitrov K.M."/>
            <person name="Suarez D.L."/>
            <person name="Swayne D.E."/>
        </authorList>
    </citation>
    <scope>NUCLEOTIDE SEQUENCE [LARGE SCALE GENOMIC DNA]</scope>
    <source>
        <strain evidence="2 3">CECT 8367</strain>
    </source>
</reference>
<dbReference type="Proteomes" id="UP000240624">
    <property type="component" value="Unassembled WGS sequence"/>
</dbReference>
<evidence type="ECO:0000313" key="1">
    <source>
        <dbReference type="EMBL" id="PSK88452.1"/>
    </source>
</evidence>
<dbReference type="Proteomes" id="UP000193495">
    <property type="component" value="Unassembled WGS sequence"/>
</dbReference>
<keyword evidence="2" id="KW-0489">Methyltransferase</keyword>
<dbReference type="EMBL" id="FWFY01000002">
    <property type="protein sequence ID" value="SLN25042.1"/>
    <property type="molecule type" value="Genomic_DNA"/>
</dbReference>
<protein>
    <submittedName>
        <fullName evidence="1">Nodulation protein S (NodS)</fullName>
    </submittedName>
    <submittedName>
        <fullName evidence="2">Trans-aconitate 2-methyltransferase</fullName>
        <ecNumber evidence="2">2.1.1.144</ecNumber>
    </submittedName>
</protein>